<evidence type="ECO:0000313" key="1">
    <source>
        <dbReference type="EMBL" id="KAI5649756.1"/>
    </source>
</evidence>
<reference evidence="2" key="1">
    <citation type="journal article" date="2023" name="Nat. Plants">
        <title>Single-cell RNA sequencing provides a high-resolution roadmap for understanding the multicellular compartmentation of specialized metabolism.</title>
        <authorList>
            <person name="Sun S."/>
            <person name="Shen X."/>
            <person name="Li Y."/>
            <person name="Li Y."/>
            <person name="Wang S."/>
            <person name="Li R."/>
            <person name="Zhang H."/>
            <person name="Shen G."/>
            <person name="Guo B."/>
            <person name="Wei J."/>
            <person name="Xu J."/>
            <person name="St-Pierre B."/>
            <person name="Chen S."/>
            <person name="Sun C."/>
        </authorList>
    </citation>
    <scope>NUCLEOTIDE SEQUENCE [LARGE SCALE GENOMIC DNA]</scope>
</reference>
<keyword evidence="2" id="KW-1185">Reference proteome</keyword>
<gene>
    <name evidence="1" type="ORF">M9H77_35761</name>
</gene>
<protein>
    <submittedName>
        <fullName evidence="1">Uncharacterized protein</fullName>
    </submittedName>
</protein>
<proteinExistence type="predicted"/>
<comment type="caution">
    <text evidence="1">The sequence shown here is derived from an EMBL/GenBank/DDBJ whole genome shotgun (WGS) entry which is preliminary data.</text>
</comment>
<accession>A0ACB9ZR74</accession>
<dbReference type="EMBL" id="CM044708">
    <property type="protein sequence ID" value="KAI5649756.1"/>
    <property type="molecule type" value="Genomic_DNA"/>
</dbReference>
<dbReference type="Proteomes" id="UP001060085">
    <property type="component" value="Linkage Group LG08"/>
</dbReference>
<sequence>MATPNFNVEYQSSVSPEKMFKVLIADAPRHHPKLLPQIIKSIEQNGSIITTTYTDGSQLKVKVDSIDPKNLTCKQTFLNAGSIIKVKGECRTKNGSISDHAEEKEAINTLCKLAEEYLVANPTACA</sequence>
<name>A0ACB9ZR74_CATRO</name>
<evidence type="ECO:0000313" key="2">
    <source>
        <dbReference type="Proteomes" id="UP001060085"/>
    </source>
</evidence>
<organism evidence="1 2">
    <name type="scientific">Catharanthus roseus</name>
    <name type="common">Madagascar periwinkle</name>
    <name type="synonym">Vinca rosea</name>
    <dbReference type="NCBI Taxonomy" id="4058"/>
    <lineage>
        <taxon>Eukaryota</taxon>
        <taxon>Viridiplantae</taxon>
        <taxon>Streptophyta</taxon>
        <taxon>Embryophyta</taxon>
        <taxon>Tracheophyta</taxon>
        <taxon>Spermatophyta</taxon>
        <taxon>Magnoliopsida</taxon>
        <taxon>eudicotyledons</taxon>
        <taxon>Gunneridae</taxon>
        <taxon>Pentapetalae</taxon>
        <taxon>asterids</taxon>
        <taxon>lamiids</taxon>
        <taxon>Gentianales</taxon>
        <taxon>Apocynaceae</taxon>
        <taxon>Rauvolfioideae</taxon>
        <taxon>Vinceae</taxon>
        <taxon>Catharanthinae</taxon>
        <taxon>Catharanthus</taxon>
    </lineage>
</organism>